<dbReference type="AlphaFoldDB" id="A0A450X2F3"/>
<accession>A0A450X2F3</accession>
<name>A0A450X2F3_9GAMM</name>
<proteinExistence type="predicted"/>
<dbReference type="EMBL" id="CAADFK010000359">
    <property type="protein sequence ID" value="VFK23450.1"/>
    <property type="molecule type" value="Genomic_DNA"/>
</dbReference>
<organism evidence="1">
    <name type="scientific">Candidatus Kentrum sp. LPFa</name>
    <dbReference type="NCBI Taxonomy" id="2126335"/>
    <lineage>
        <taxon>Bacteria</taxon>
        <taxon>Pseudomonadati</taxon>
        <taxon>Pseudomonadota</taxon>
        <taxon>Gammaproteobacteria</taxon>
        <taxon>Candidatus Kentrum</taxon>
    </lineage>
</organism>
<protein>
    <submittedName>
        <fullName evidence="1">Uncharacterized protein</fullName>
    </submittedName>
</protein>
<evidence type="ECO:0000313" key="1">
    <source>
        <dbReference type="EMBL" id="VFK23450.1"/>
    </source>
</evidence>
<reference evidence="1" key="1">
    <citation type="submission" date="2019-02" db="EMBL/GenBank/DDBJ databases">
        <authorList>
            <person name="Gruber-Vodicka R. H."/>
            <person name="Seah K. B. B."/>
        </authorList>
    </citation>
    <scope>NUCLEOTIDE SEQUENCE</scope>
    <source>
        <strain evidence="1">BECK_S313</strain>
    </source>
</reference>
<sequence length="58" mass="6781">MRKMARFTMSLFHIFSIRKQISVSALLVPYHYPEKKDILISKLDTALTVYLLSFLMAC</sequence>
<gene>
    <name evidence="1" type="ORF">BECKLPF1236B_GA0070989_13591</name>
</gene>